<name>F6VM81_CIOIN</name>
<dbReference type="OMA" id="LADCHNE"/>
<accession>F6VM81</accession>
<dbReference type="HOGENOM" id="CLU_863190_0_0_1"/>
<reference evidence="2" key="3">
    <citation type="submission" date="2025-08" db="UniProtKB">
        <authorList>
            <consortium name="Ensembl"/>
        </authorList>
    </citation>
    <scope>IDENTIFICATION</scope>
</reference>
<dbReference type="Proteomes" id="UP000008144">
    <property type="component" value="Chromosome 7"/>
</dbReference>
<sequence>MAAKTTTRAVKNVTLSPAFSKGKSSTLKDVETEYIKNLQQQIYFLELEAEYLRQQTKSATDIHPKMTQEADRMMFKLKDMQSDLDGMNLEISRKDSNISMLTNEKKRTSAELKALEDNSRREKSLFTQEIIQLKKMKEVADRDISLKDSEIVRLQQQLERVSADLRHEKHSKNLLQSQHDQRVAQHSETMSLLDTKRQECLHKDSEMHYLEEKFNTSTLAMQDKITKELKNEILSLRRELRSVELSRNQDRIIKDKMVENVSKLTQENASLHTQVLDLGKQLDHLQLMADEKDSRAQVYTNQVSWLSHIISYDWLNTKYKDL</sequence>
<keyword evidence="3" id="KW-1185">Reference proteome</keyword>
<protein>
    <submittedName>
        <fullName evidence="2">Uncharacterized protein</fullName>
    </submittedName>
</protein>
<dbReference type="InParanoid" id="F6VM81"/>
<keyword evidence="1" id="KW-0175">Coiled coil</keyword>
<dbReference type="AlphaFoldDB" id="F6VM81"/>
<reference evidence="3" key="1">
    <citation type="journal article" date="2002" name="Science">
        <title>The draft genome of Ciona intestinalis: insights into chordate and vertebrate origins.</title>
        <authorList>
            <person name="Dehal P."/>
            <person name="Satou Y."/>
            <person name="Campbell R.K."/>
            <person name="Chapman J."/>
            <person name="Degnan B."/>
            <person name="De Tomaso A."/>
            <person name="Davidson B."/>
            <person name="Di Gregorio A."/>
            <person name="Gelpke M."/>
            <person name="Goodstein D.M."/>
            <person name="Harafuji N."/>
            <person name="Hastings K.E."/>
            <person name="Ho I."/>
            <person name="Hotta K."/>
            <person name="Huang W."/>
            <person name="Kawashima T."/>
            <person name="Lemaire P."/>
            <person name="Martinez D."/>
            <person name="Meinertzhagen I.A."/>
            <person name="Necula S."/>
            <person name="Nonaka M."/>
            <person name="Putnam N."/>
            <person name="Rash S."/>
            <person name="Saiga H."/>
            <person name="Satake M."/>
            <person name="Terry A."/>
            <person name="Yamada L."/>
            <person name="Wang H.G."/>
            <person name="Awazu S."/>
            <person name="Azumi K."/>
            <person name="Boore J."/>
            <person name="Branno M."/>
            <person name="Chin-Bow S."/>
            <person name="DeSantis R."/>
            <person name="Doyle S."/>
            <person name="Francino P."/>
            <person name="Keys D.N."/>
            <person name="Haga S."/>
            <person name="Hayashi H."/>
            <person name="Hino K."/>
            <person name="Imai K.S."/>
            <person name="Inaba K."/>
            <person name="Kano S."/>
            <person name="Kobayashi K."/>
            <person name="Kobayashi M."/>
            <person name="Lee B.I."/>
            <person name="Makabe K.W."/>
            <person name="Manohar C."/>
            <person name="Matassi G."/>
            <person name="Medina M."/>
            <person name="Mochizuki Y."/>
            <person name="Mount S."/>
            <person name="Morishita T."/>
            <person name="Miura S."/>
            <person name="Nakayama A."/>
            <person name="Nishizaka S."/>
            <person name="Nomoto H."/>
            <person name="Ohta F."/>
            <person name="Oishi K."/>
            <person name="Rigoutsos I."/>
            <person name="Sano M."/>
            <person name="Sasaki A."/>
            <person name="Sasakura Y."/>
            <person name="Shoguchi E."/>
            <person name="Shin-i T."/>
            <person name="Spagnuolo A."/>
            <person name="Stainier D."/>
            <person name="Suzuki M.M."/>
            <person name="Tassy O."/>
            <person name="Takatori N."/>
            <person name="Tokuoka M."/>
            <person name="Yagi K."/>
            <person name="Yoshizaki F."/>
            <person name="Wada S."/>
            <person name="Zhang C."/>
            <person name="Hyatt P.D."/>
            <person name="Larimer F."/>
            <person name="Detter C."/>
            <person name="Doggett N."/>
            <person name="Glavina T."/>
            <person name="Hawkins T."/>
            <person name="Richardson P."/>
            <person name="Lucas S."/>
            <person name="Kohara Y."/>
            <person name="Levine M."/>
            <person name="Satoh N."/>
            <person name="Rokhsar D.S."/>
        </authorList>
    </citation>
    <scope>NUCLEOTIDE SEQUENCE [LARGE SCALE GENOMIC DNA]</scope>
</reference>
<reference evidence="2" key="4">
    <citation type="submission" date="2025-09" db="UniProtKB">
        <authorList>
            <consortium name="Ensembl"/>
        </authorList>
    </citation>
    <scope>IDENTIFICATION</scope>
</reference>
<reference evidence="2" key="2">
    <citation type="journal article" date="2008" name="Genome Biol.">
        <title>Improved genome assembly and evidence-based global gene model set for the chordate Ciona intestinalis: new insight into intron and operon populations.</title>
        <authorList>
            <person name="Satou Y."/>
            <person name="Mineta K."/>
            <person name="Ogasawara M."/>
            <person name="Sasakura Y."/>
            <person name="Shoguchi E."/>
            <person name="Ueno K."/>
            <person name="Yamada L."/>
            <person name="Matsumoto J."/>
            <person name="Wasserscheid J."/>
            <person name="Dewar K."/>
            <person name="Wiley G.B."/>
            <person name="Macmil S.L."/>
            <person name="Roe B.A."/>
            <person name="Zeller R.W."/>
            <person name="Hastings K.E."/>
            <person name="Lemaire P."/>
            <person name="Lindquist E."/>
            <person name="Endo T."/>
            <person name="Hotta K."/>
            <person name="Inaba K."/>
        </authorList>
    </citation>
    <scope>NUCLEOTIDE SEQUENCE [LARGE SCALE GENOMIC DNA]</scope>
    <source>
        <strain evidence="2">wild type</strain>
    </source>
</reference>
<feature type="coiled-coil region" evidence="1">
    <location>
        <begin position="98"/>
        <end position="125"/>
    </location>
</feature>
<evidence type="ECO:0000313" key="3">
    <source>
        <dbReference type="Proteomes" id="UP000008144"/>
    </source>
</evidence>
<evidence type="ECO:0000256" key="1">
    <source>
        <dbReference type="SAM" id="Coils"/>
    </source>
</evidence>
<organism evidence="2 3">
    <name type="scientific">Ciona intestinalis</name>
    <name type="common">Transparent sea squirt</name>
    <name type="synonym">Ascidia intestinalis</name>
    <dbReference type="NCBI Taxonomy" id="7719"/>
    <lineage>
        <taxon>Eukaryota</taxon>
        <taxon>Metazoa</taxon>
        <taxon>Chordata</taxon>
        <taxon>Tunicata</taxon>
        <taxon>Ascidiacea</taxon>
        <taxon>Phlebobranchia</taxon>
        <taxon>Cionidae</taxon>
        <taxon>Ciona</taxon>
    </lineage>
</organism>
<dbReference type="EMBL" id="EAAA01002329">
    <property type="status" value="NOT_ANNOTATED_CDS"/>
    <property type="molecule type" value="Genomic_DNA"/>
</dbReference>
<evidence type="ECO:0000313" key="2">
    <source>
        <dbReference type="Ensembl" id="ENSCINP00000014580.3"/>
    </source>
</evidence>
<proteinExistence type="predicted"/>
<dbReference type="Ensembl" id="ENSCINT00000014580.3">
    <property type="protein sequence ID" value="ENSCINP00000014580.3"/>
    <property type="gene ID" value="ENSCING00000002938.3"/>
</dbReference>